<proteinExistence type="predicted"/>
<accession>A0ABR6SYD7</accession>
<sequence length="111" mass="12826">MIQYYVLLDADGYITAWSMKEQEGFIKVKAKEEDFNKLDFVRVEKGKAKVDESRRKKVVEEYETGAKSELEELIQENANQLLYTAEVEQVSQQSRRDYADLLLTLAEAGVL</sequence>
<gene>
    <name evidence="1" type="ORF">HCJ59_11760</name>
</gene>
<evidence type="ECO:0000313" key="2">
    <source>
        <dbReference type="Proteomes" id="UP000587800"/>
    </source>
</evidence>
<protein>
    <submittedName>
        <fullName evidence="1">Uncharacterized protein</fullName>
    </submittedName>
</protein>
<name>A0ABR6SYD7_9LIST</name>
<comment type="caution">
    <text evidence="1">The sequence shown here is derived from an EMBL/GenBank/DDBJ whole genome shotgun (WGS) entry which is preliminary data.</text>
</comment>
<dbReference type="EMBL" id="JAASUB010000014">
    <property type="protein sequence ID" value="MBC1510561.1"/>
    <property type="molecule type" value="Genomic_DNA"/>
</dbReference>
<evidence type="ECO:0000313" key="1">
    <source>
        <dbReference type="EMBL" id="MBC1510561.1"/>
    </source>
</evidence>
<reference evidence="1 2" key="1">
    <citation type="submission" date="2020-03" db="EMBL/GenBank/DDBJ databases">
        <title>Soil Listeria distribution.</title>
        <authorList>
            <person name="Liao J."/>
            <person name="Wiedmann M."/>
        </authorList>
    </citation>
    <scope>NUCLEOTIDE SEQUENCE [LARGE SCALE GENOMIC DNA]</scope>
    <source>
        <strain evidence="1 2">FSL L7-1515</strain>
    </source>
</reference>
<keyword evidence="2" id="KW-1185">Reference proteome</keyword>
<organism evidence="1 2">
    <name type="scientific">Listeria immobilis</name>
    <dbReference type="NCBI Taxonomy" id="2713502"/>
    <lineage>
        <taxon>Bacteria</taxon>
        <taxon>Bacillati</taxon>
        <taxon>Bacillota</taxon>
        <taxon>Bacilli</taxon>
        <taxon>Bacillales</taxon>
        <taxon>Listeriaceae</taxon>
        <taxon>Listeria</taxon>
    </lineage>
</organism>
<dbReference type="Proteomes" id="UP000587800">
    <property type="component" value="Unassembled WGS sequence"/>
</dbReference>
<dbReference type="RefSeq" id="WP_052010514.1">
    <property type="nucleotide sequence ID" value="NZ_JAASTZ010000014.1"/>
</dbReference>